<dbReference type="Gene3D" id="1.10.20.10">
    <property type="entry name" value="Histone, subunit A"/>
    <property type="match status" value="1"/>
</dbReference>
<dbReference type="EMBL" id="JABANM010009309">
    <property type="protein sequence ID" value="KAF4741134.1"/>
    <property type="molecule type" value="Genomic_DNA"/>
</dbReference>
<name>A0A7J6T795_PEROL</name>
<proteinExistence type="predicted"/>
<feature type="region of interest" description="Disordered" evidence="1">
    <location>
        <begin position="1"/>
        <end position="21"/>
    </location>
</feature>
<sequence length="277" mass="30172">MDDPRGAAYSTMSTQGGSELVPTTRRAVRKGMKKMPLKNVEEKRTAKIRRRQVRRGLKVVPDSLTKGPDLTVWEIMKHEISLMESGVVDEFAGIGVASSTKVAPNTQFPVGSVLRALQDMSTGCEAEHWLEVGCISTQVCPVLAKAAELFAMDVSARAYMTSEMAYVDPSVARSRRRLMAYDLTEALGRSPCFDFLVDVLPATPITAVRRVHARECPSPPKPTEVTVPSELLVSSSSEESEPGDVAKGEEDDKQSEAVEADIVFEDTDVELEQALAG</sequence>
<evidence type="ECO:0000256" key="1">
    <source>
        <dbReference type="SAM" id="MobiDB-lite"/>
    </source>
</evidence>
<evidence type="ECO:0000313" key="2">
    <source>
        <dbReference type="EMBL" id="KAF4741134.1"/>
    </source>
</evidence>
<comment type="caution">
    <text evidence="2">The sequence shown here is derived from an EMBL/GenBank/DDBJ whole genome shotgun (WGS) entry which is preliminary data.</text>
</comment>
<accession>A0A7J6T795</accession>
<feature type="compositionally biased region" description="Basic and acidic residues" evidence="1">
    <location>
        <begin position="244"/>
        <end position="256"/>
    </location>
</feature>
<feature type="region of interest" description="Disordered" evidence="1">
    <location>
        <begin position="216"/>
        <end position="263"/>
    </location>
</feature>
<evidence type="ECO:0000313" key="3">
    <source>
        <dbReference type="Proteomes" id="UP000574390"/>
    </source>
</evidence>
<reference evidence="2 3" key="1">
    <citation type="submission" date="2020-04" db="EMBL/GenBank/DDBJ databases">
        <title>Perkinsus olseni comparative genomics.</title>
        <authorList>
            <person name="Bogema D.R."/>
        </authorList>
    </citation>
    <scope>NUCLEOTIDE SEQUENCE [LARGE SCALE GENOMIC DNA]</scope>
    <source>
        <strain evidence="2">ATCC PRA-205</strain>
    </source>
</reference>
<dbReference type="SUPFAM" id="SSF47113">
    <property type="entry name" value="Histone-fold"/>
    <property type="match status" value="1"/>
</dbReference>
<dbReference type="InterPro" id="IPR009072">
    <property type="entry name" value="Histone-fold"/>
</dbReference>
<dbReference type="AlphaFoldDB" id="A0A7J6T795"/>
<organism evidence="2 3">
    <name type="scientific">Perkinsus olseni</name>
    <name type="common">Perkinsus atlanticus</name>
    <dbReference type="NCBI Taxonomy" id="32597"/>
    <lineage>
        <taxon>Eukaryota</taxon>
        <taxon>Sar</taxon>
        <taxon>Alveolata</taxon>
        <taxon>Perkinsozoa</taxon>
        <taxon>Perkinsea</taxon>
        <taxon>Perkinsida</taxon>
        <taxon>Perkinsidae</taxon>
        <taxon>Perkinsus</taxon>
    </lineage>
</organism>
<dbReference type="GO" id="GO:0046982">
    <property type="term" value="F:protein heterodimerization activity"/>
    <property type="evidence" value="ECO:0007669"/>
    <property type="project" value="InterPro"/>
</dbReference>
<feature type="compositionally biased region" description="Low complexity" evidence="1">
    <location>
        <begin position="227"/>
        <end position="237"/>
    </location>
</feature>
<gene>
    <name evidence="2" type="ORF">FOZ62_031477</name>
</gene>
<protein>
    <submittedName>
        <fullName evidence="2">Uncharacterized protein</fullName>
    </submittedName>
</protein>
<dbReference type="Proteomes" id="UP000574390">
    <property type="component" value="Unassembled WGS sequence"/>
</dbReference>